<dbReference type="InterPro" id="IPR036273">
    <property type="entry name" value="CRAL/TRIO_N_dom_sf"/>
</dbReference>
<dbReference type="Gene3D" id="3.40.525.10">
    <property type="entry name" value="CRAL-TRIO lipid binding domain"/>
    <property type="match status" value="1"/>
</dbReference>
<comment type="caution">
    <text evidence="2">The sequence shown here is derived from an EMBL/GenBank/DDBJ whole genome shotgun (WGS) entry which is preliminary data.</text>
</comment>
<dbReference type="AlphaFoldDB" id="A0AAV6UWB5"/>
<feature type="domain" description="CRAL-TRIO" evidence="1">
    <location>
        <begin position="145"/>
        <end position="310"/>
    </location>
</feature>
<keyword evidence="3" id="KW-1185">Reference proteome</keyword>
<gene>
    <name evidence="2" type="ORF">JTE90_029045</name>
</gene>
<dbReference type="GO" id="GO:1902936">
    <property type="term" value="F:phosphatidylinositol bisphosphate binding"/>
    <property type="evidence" value="ECO:0007669"/>
    <property type="project" value="TreeGrafter"/>
</dbReference>
<sequence>MYGTIKVTEVCGKTMMPSNKVIEKLKQNLHGGIEYATEASECIGFDQDEAGHDEGPLPYLIHYITPAIHVEARTALNETEENRTRGLEEMRRLIKNDEKLLTPLDDNFLMSFLRSRKFNSKKAFRLLQNYWMFRKEHKSIYDSSNSESVKKLILKNILGFLHFRDKAGAVVMIIKVGHWEPDKDVYEEMFRAITAILIHSIQFPASQIAGYRIIMDLRGLSWAQLKMCTPANILLMIHSTQYCFPARYRGFHILSENKFFNLAWTIAYPLLTSKVKKRIMLHGSDVKPLSEYIHPSILPDEYGGTAGPFDNSNWVEILDNSTDQVLDMLNYGYQD</sequence>
<dbReference type="Gene3D" id="1.20.5.1200">
    <property type="entry name" value="Alpha-tocopherol transfer"/>
    <property type="match status" value="1"/>
</dbReference>
<proteinExistence type="predicted"/>
<dbReference type="PANTHER" id="PTHR10174:SF130">
    <property type="entry name" value="ALPHA-TOCOPHEROL TRANSFER PROTEIN-LIKE"/>
    <property type="match status" value="1"/>
</dbReference>
<dbReference type="SUPFAM" id="SSF46938">
    <property type="entry name" value="CRAL/TRIO N-terminal domain"/>
    <property type="match status" value="1"/>
</dbReference>
<dbReference type="EMBL" id="JAFNEN010000248">
    <property type="protein sequence ID" value="KAG8188117.1"/>
    <property type="molecule type" value="Genomic_DNA"/>
</dbReference>
<dbReference type="CDD" id="cd00170">
    <property type="entry name" value="SEC14"/>
    <property type="match status" value="1"/>
</dbReference>
<dbReference type="Gene3D" id="1.10.8.20">
    <property type="entry name" value="N-terminal domain of phosphatidylinositol transfer protein sec14p"/>
    <property type="match status" value="1"/>
</dbReference>
<dbReference type="SMART" id="SM01100">
    <property type="entry name" value="CRAL_TRIO_N"/>
    <property type="match status" value="1"/>
</dbReference>
<dbReference type="InterPro" id="IPR011074">
    <property type="entry name" value="CRAL/TRIO_N_dom"/>
</dbReference>
<dbReference type="PANTHER" id="PTHR10174">
    <property type="entry name" value="ALPHA-TOCOPHEROL TRANSFER PROTEIN-RELATED"/>
    <property type="match status" value="1"/>
</dbReference>
<accession>A0AAV6UWB5</accession>
<dbReference type="PROSITE" id="PS50191">
    <property type="entry name" value="CRAL_TRIO"/>
    <property type="match status" value="1"/>
</dbReference>
<dbReference type="SMART" id="SM00516">
    <property type="entry name" value="SEC14"/>
    <property type="match status" value="1"/>
</dbReference>
<organism evidence="2 3">
    <name type="scientific">Oedothorax gibbosus</name>
    <dbReference type="NCBI Taxonomy" id="931172"/>
    <lineage>
        <taxon>Eukaryota</taxon>
        <taxon>Metazoa</taxon>
        <taxon>Ecdysozoa</taxon>
        <taxon>Arthropoda</taxon>
        <taxon>Chelicerata</taxon>
        <taxon>Arachnida</taxon>
        <taxon>Araneae</taxon>
        <taxon>Araneomorphae</taxon>
        <taxon>Entelegynae</taxon>
        <taxon>Araneoidea</taxon>
        <taxon>Linyphiidae</taxon>
        <taxon>Erigoninae</taxon>
        <taxon>Oedothorax</taxon>
    </lineage>
</organism>
<dbReference type="SUPFAM" id="SSF52087">
    <property type="entry name" value="CRAL/TRIO domain"/>
    <property type="match status" value="1"/>
</dbReference>
<evidence type="ECO:0000259" key="1">
    <source>
        <dbReference type="PROSITE" id="PS50191"/>
    </source>
</evidence>
<reference evidence="2 3" key="1">
    <citation type="journal article" date="2022" name="Nat. Ecol. Evol.">
        <title>A masculinizing supergene underlies an exaggerated male reproductive morph in a spider.</title>
        <authorList>
            <person name="Hendrickx F."/>
            <person name="De Corte Z."/>
            <person name="Sonet G."/>
            <person name="Van Belleghem S.M."/>
            <person name="Kostlbacher S."/>
            <person name="Vangestel C."/>
        </authorList>
    </citation>
    <scope>NUCLEOTIDE SEQUENCE [LARGE SCALE GENOMIC DNA]</scope>
    <source>
        <strain evidence="2">W744_W776</strain>
    </source>
</reference>
<dbReference type="PRINTS" id="PR00180">
    <property type="entry name" value="CRETINALDHBP"/>
</dbReference>
<dbReference type="Proteomes" id="UP000827092">
    <property type="component" value="Unassembled WGS sequence"/>
</dbReference>
<dbReference type="InterPro" id="IPR001251">
    <property type="entry name" value="CRAL-TRIO_dom"/>
</dbReference>
<name>A0AAV6UWB5_9ARAC</name>
<evidence type="ECO:0000313" key="3">
    <source>
        <dbReference type="Proteomes" id="UP000827092"/>
    </source>
</evidence>
<protein>
    <recommendedName>
        <fullName evidence="1">CRAL-TRIO domain-containing protein</fullName>
    </recommendedName>
</protein>
<dbReference type="InterPro" id="IPR036865">
    <property type="entry name" value="CRAL-TRIO_dom_sf"/>
</dbReference>
<dbReference type="Pfam" id="PF00650">
    <property type="entry name" value="CRAL_TRIO"/>
    <property type="match status" value="1"/>
</dbReference>
<evidence type="ECO:0000313" key="2">
    <source>
        <dbReference type="EMBL" id="KAG8188117.1"/>
    </source>
</evidence>
<dbReference type="GO" id="GO:0016020">
    <property type="term" value="C:membrane"/>
    <property type="evidence" value="ECO:0007669"/>
    <property type="project" value="TreeGrafter"/>
</dbReference>